<gene>
    <name evidence="1" type="ORF">RHSIM_Rhsim03G0182400</name>
</gene>
<evidence type="ECO:0000313" key="2">
    <source>
        <dbReference type="Proteomes" id="UP000626092"/>
    </source>
</evidence>
<keyword evidence="2" id="KW-1185">Reference proteome</keyword>
<reference evidence="1" key="1">
    <citation type="submission" date="2019-11" db="EMBL/GenBank/DDBJ databases">
        <authorList>
            <person name="Liu Y."/>
            <person name="Hou J."/>
            <person name="Li T.-Q."/>
            <person name="Guan C.-H."/>
            <person name="Wu X."/>
            <person name="Wu H.-Z."/>
            <person name="Ling F."/>
            <person name="Zhang R."/>
            <person name="Shi X.-G."/>
            <person name="Ren J.-P."/>
            <person name="Chen E.-F."/>
            <person name="Sun J.-M."/>
        </authorList>
    </citation>
    <scope>NUCLEOTIDE SEQUENCE</scope>
    <source>
        <strain evidence="1">Adult_tree_wgs_1</strain>
        <tissue evidence="1">Leaves</tissue>
    </source>
</reference>
<comment type="caution">
    <text evidence="1">The sequence shown here is derived from an EMBL/GenBank/DDBJ whole genome shotgun (WGS) entry which is preliminary data.</text>
</comment>
<dbReference type="EMBL" id="WJXA01000003">
    <property type="protein sequence ID" value="KAF7148830.1"/>
    <property type="molecule type" value="Genomic_DNA"/>
</dbReference>
<accession>A0A834LU97</accession>
<dbReference type="AlphaFoldDB" id="A0A834LU97"/>
<proteinExistence type="predicted"/>
<sequence length="207" mass="22126">MRELEHNFVVISSGAQNEAEELLFIGHKRRGGTNGQSRLGRGGARWRGKAVEDGAVSEVAVERETATVGRFIVTPVLRSSVAEPRSGDGGIGASEPVPFGEGDFLESANPRDILGALGVDSPDVQAAATLLRVILSQDEGSAFGAEESEEIPEEMPESETVVEERLTALNEAKAFATAARPEFSPRPILHRTSFQARGDNKLCPNQC</sequence>
<organism evidence="1 2">
    <name type="scientific">Rhododendron simsii</name>
    <name type="common">Sims's rhododendron</name>
    <dbReference type="NCBI Taxonomy" id="118357"/>
    <lineage>
        <taxon>Eukaryota</taxon>
        <taxon>Viridiplantae</taxon>
        <taxon>Streptophyta</taxon>
        <taxon>Embryophyta</taxon>
        <taxon>Tracheophyta</taxon>
        <taxon>Spermatophyta</taxon>
        <taxon>Magnoliopsida</taxon>
        <taxon>eudicotyledons</taxon>
        <taxon>Gunneridae</taxon>
        <taxon>Pentapetalae</taxon>
        <taxon>asterids</taxon>
        <taxon>Ericales</taxon>
        <taxon>Ericaceae</taxon>
        <taxon>Ericoideae</taxon>
        <taxon>Rhodoreae</taxon>
        <taxon>Rhododendron</taxon>
    </lineage>
</organism>
<dbReference type="Proteomes" id="UP000626092">
    <property type="component" value="Unassembled WGS sequence"/>
</dbReference>
<evidence type="ECO:0000313" key="1">
    <source>
        <dbReference type="EMBL" id="KAF7148830.1"/>
    </source>
</evidence>
<protein>
    <submittedName>
        <fullName evidence="1">Uncharacterized protein</fullName>
    </submittedName>
</protein>
<name>A0A834LU97_RHOSS</name>
<dbReference type="OrthoDB" id="1802939at2759"/>